<dbReference type="AlphaFoldDB" id="A0A1H8H0I6"/>
<dbReference type="OrthoDB" id="9768668at2"/>
<feature type="active site" description="Proton acceptor" evidence="2">
    <location>
        <position position="190"/>
    </location>
</feature>
<evidence type="ECO:0000256" key="4">
    <source>
        <dbReference type="RuleBase" id="RU004508"/>
    </source>
</evidence>
<dbReference type="PANTHER" id="PTHR30244:SF34">
    <property type="entry name" value="DTDP-4-AMINO-4,6-DIDEOXYGALACTOSE TRANSAMINASE"/>
    <property type="match status" value="1"/>
</dbReference>
<evidence type="ECO:0000313" key="6">
    <source>
        <dbReference type="Proteomes" id="UP000198761"/>
    </source>
</evidence>
<sequence length="407" mass="43755">MERFTGSFTQQEPLPPEAIDAALRVMQSGRLHRYNTAPGEIAEAAALEEEFAAQTGARYCLAVASGGYALACALRAVGVQPGDRVLTNAFTLAPVPGAIASIGAVPVFVGVTEGLVIDLDDLAAKAGQARVLLLSHMRGHIVDMARLMALCDAQGITVIEDCAHTMGASWAGRLTGRWGAVGCFSTQTYKHANSGEGGLLISDDAQVMARAILLSGSYMLYDRHRAAPPPEAFADLRLVTPNISGRMDNLRAAILRPQLRDLATQCARWNDRYRVLEEGLAQTPGLTLIARPEAEGYVASSFQFLLLDWAPEAIRAVTARCAARGVELKWFGAPEPVAFTSRYESWRYAPGDPMPETDRILTAILDMRLPLTFSLDDCAQIARILRAEVSAVFQGDLTAPDAAARAD</sequence>
<gene>
    <name evidence="5" type="ORF">SAMN04488103_105200</name>
</gene>
<dbReference type="STRING" id="933059.SAMN04488103_105200"/>
<dbReference type="RefSeq" id="WP_091301266.1">
    <property type="nucleotide sequence ID" value="NZ_FOCE01000005.1"/>
</dbReference>
<dbReference type="Gene3D" id="3.40.640.10">
    <property type="entry name" value="Type I PLP-dependent aspartate aminotransferase-like (Major domain)"/>
    <property type="match status" value="1"/>
</dbReference>
<reference evidence="5 6" key="1">
    <citation type="submission" date="2016-10" db="EMBL/GenBank/DDBJ databases">
        <authorList>
            <person name="de Groot N.N."/>
        </authorList>
    </citation>
    <scope>NUCLEOTIDE SEQUENCE [LARGE SCALE GENOMIC DNA]</scope>
    <source>
        <strain evidence="5 6">DSM 3857</strain>
    </source>
</reference>
<accession>A0A1H8H0I6</accession>
<evidence type="ECO:0000256" key="2">
    <source>
        <dbReference type="PIRSR" id="PIRSR000390-1"/>
    </source>
</evidence>
<evidence type="ECO:0000256" key="1">
    <source>
        <dbReference type="ARBA" id="ARBA00037999"/>
    </source>
</evidence>
<evidence type="ECO:0000256" key="3">
    <source>
        <dbReference type="PIRSR" id="PIRSR000390-2"/>
    </source>
</evidence>
<dbReference type="SUPFAM" id="SSF53383">
    <property type="entry name" value="PLP-dependent transferases"/>
    <property type="match status" value="1"/>
</dbReference>
<dbReference type="Pfam" id="PF01041">
    <property type="entry name" value="DegT_DnrJ_EryC1"/>
    <property type="match status" value="1"/>
</dbReference>
<evidence type="ECO:0000313" key="5">
    <source>
        <dbReference type="EMBL" id="SEN48998.1"/>
    </source>
</evidence>
<dbReference type="InterPro" id="IPR015422">
    <property type="entry name" value="PyrdxlP-dep_Trfase_small"/>
</dbReference>
<dbReference type="InterPro" id="IPR015421">
    <property type="entry name" value="PyrdxlP-dep_Trfase_major"/>
</dbReference>
<dbReference type="PIRSF" id="PIRSF000390">
    <property type="entry name" value="PLP_StrS"/>
    <property type="match status" value="1"/>
</dbReference>
<comment type="similarity">
    <text evidence="1 4">Belongs to the DegT/DnrJ/EryC1 family.</text>
</comment>
<keyword evidence="6" id="KW-1185">Reference proteome</keyword>
<dbReference type="GO" id="GO:0030170">
    <property type="term" value="F:pyridoxal phosphate binding"/>
    <property type="evidence" value="ECO:0007669"/>
    <property type="project" value="TreeGrafter"/>
</dbReference>
<organism evidence="5 6">
    <name type="scientific">Gemmobacter aquatilis</name>
    <dbReference type="NCBI Taxonomy" id="933059"/>
    <lineage>
        <taxon>Bacteria</taxon>
        <taxon>Pseudomonadati</taxon>
        <taxon>Pseudomonadota</taxon>
        <taxon>Alphaproteobacteria</taxon>
        <taxon>Rhodobacterales</taxon>
        <taxon>Paracoccaceae</taxon>
        <taxon>Gemmobacter</taxon>
    </lineage>
</organism>
<dbReference type="PANTHER" id="PTHR30244">
    <property type="entry name" value="TRANSAMINASE"/>
    <property type="match status" value="1"/>
</dbReference>
<dbReference type="GO" id="GO:0000271">
    <property type="term" value="P:polysaccharide biosynthetic process"/>
    <property type="evidence" value="ECO:0007669"/>
    <property type="project" value="TreeGrafter"/>
</dbReference>
<feature type="modified residue" description="N6-(pyridoxal phosphate)lysine" evidence="3">
    <location>
        <position position="190"/>
    </location>
</feature>
<proteinExistence type="inferred from homology"/>
<name>A0A1H8H0I6_9RHOB</name>
<dbReference type="InterPro" id="IPR000653">
    <property type="entry name" value="DegT/StrS_aminotransferase"/>
</dbReference>
<protein>
    <submittedName>
        <fullName evidence="5">dTDP-4-amino-4,6-dideoxygalactose transaminase</fullName>
    </submittedName>
</protein>
<dbReference type="InterPro" id="IPR015424">
    <property type="entry name" value="PyrdxlP-dep_Trfase"/>
</dbReference>
<keyword evidence="3 4" id="KW-0663">Pyridoxal phosphate</keyword>
<dbReference type="Gene3D" id="3.90.1150.10">
    <property type="entry name" value="Aspartate Aminotransferase, domain 1"/>
    <property type="match status" value="1"/>
</dbReference>
<dbReference type="Proteomes" id="UP000198761">
    <property type="component" value="Unassembled WGS sequence"/>
</dbReference>
<dbReference type="GO" id="GO:0008483">
    <property type="term" value="F:transaminase activity"/>
    <property type="evidence" value="ECO:0007669"/>
    <property type="project" value="TreeGrafter"/>
</dbReference>
<dbReference type="EMBL" id="FOCE01000005">
    <property type="protein sequence ID" value="SEN48998.1"/>
    <property type="molecule type" value="Genomic_DNA"/>
</dbReference>